<feature type="binding site" evidence="5">
    <location>
        <begin position="122"/>
        <end position="124"/>
    </location>
    <ligand>
        <name>FMN</name>
        <dbReference type="ChEBI" id="CHEBI:58210"/>
    </ligand>
</feature>
<keyword evidence="5" id="KW-0288">FMN</keyword>
<sequence length="414" mass="44721">MAVPLPTPDTPLSALLNLDDFERSAEATLKPKVRALDPRGAIMPRDTAGLTSLGPPPRRRHPLQSWAYYASAADDGWTAQQSKSIWSQVRLRPRVLRNVDGPVDLRTRIVGHESRLPFMISPAAMGKLAHKDGELCLVEGAGRVGIPYAPSNHASVAHRDLAAAARPGQTLFFQLYVHRERWRSEKQLAEAKRLGFRAVVLTVDVAIPGNRELDLRTGLDENAVALANAGKEVGQHVLAVATTAATIDASVTFDDIAWVKKASDGLPVLVKGIQCVEDALDAVAADADGLVLSNHGGRQVNTASTPLEILLELRRHAPHLLSSPSKLTIVVDGGIRRGTDVVKALCLGAHAVSLARPFMFSLVYGPDGVEKVARILEDEVVRAMKLLGVRSVEELGPEYVNARRVERLVYGGKL</sequence>
<feature type="binding site" evidence="5">
    <location>
        <position position="271"/>
    </location>
    <ligand>
        <name>FMN</name>
        <dbReference type="ChEBI" id="CHEBI:58210"/>
    </ligand>
</feature>
<dbReference type="STRING" id="5288.A0A5C5G6R0"/>
<feature type="binding site" evidence="5">
    <location>
        <position position="151"/>
    </location>
    <ligand>
        <name>FMN</name>
        <dbReference type="ChEBI" id="CHEBI:58210"/>
    </ligand>
</feature>
<feature type="binding site" evidence="5">
    <location>
        <begin position="332"/>
        <end position="336"/>
    </location>
    <ligand>
        <name>FMN</name>
        <dbReference type="ChEBI" id="CHEBI:58210"/>
    </ligand>
</feature>
<feature type="binding site" evidence="5">
    <location>
        <position position="293"/>
    </location>
    <ligand>
        <name>FMN</name>
        <dbReference type="ChEBI" id="CHEBI:58210"/>
    </ligand>
</feature>
<organism evidence="7 8">
    <name type="scientific">Rhodotorula diobovata</name>
    <dbReference type="NCBI Taxonomy" id="5288"/>
    <lineage>
        <taxon>Eukaryota</taxon>
        <taxon>Fungi</taxon>
        <taxon>Dikarya</taxon>
        <taxon>Basidiomycota</taxon>
        <taxon>Pucciniomycotina</taxon>
        <taxon>Microbotryomycetes</taxon>
        <taxon>Sporidiobolales</taxon>
        <taxon>Sporidiobolaceae</taxon>
        <taxon>Rhodotorula</taxon>
    </lineage>
</organism>
<protein>
    <submittedName>
        <fullName evidence="7">Putative L-lactate dehydrogenase</fullName>
    </submittedName>
</protein>
<evidence type="ECO:0000313" key="8">
    <source>
        <dbReference type="Proteomes" id="UP000311382"/>
    </source>
</evidence>
<feature type="binding site" evidence="5">
    <location>
        <position position="295"/>
    </location>
    <ligand>
        <name>glyoxylate</name>
        <dbReference type="ChEBI" id="CHEBI:36655"/>
    </ligand>
</feature>
<dbReference type="InterPro" id="IPR013785">
    <property type="entry name" value="Aldolase_TIM"/>
</dbReference>
<evidence type="ECO:0000256" key="3">
    <source>
        <dbReference type="ARBA" id="ARBA00024042"/>
    </source>
</evidence>
<dbReference type="Gene3D" id="3.20.20.70">
    <property type="entry name" value="Aldolase class I"/>
    <property type="match status" value="1"/>
</dbReference>
<dbReference type="OrthoDB" id="1925334at2759"/>
<dbReference type="PANTHER" id="PTHR10578:SF104">
    <property type="entry name" value="CYTOCHROME B2, MITOCHONDRIAL-RELATED"/>
    <property type="match status" value="1"/>
</dbReference>
<evidence type="ECO:0000256" key="5">
    <source>
        <dbReference type="PIRSR" id="PIRSR000138-2"/>
    </source>
</evidence>
<dbReference type="PROSITE" id="PS51349">
    <property type="entry name" value="FMN_HYDROXY_ACID_DH_2"/>
    <property type="match status" value="1"/>
</dbReference>
<proteinExistence type="inferred from homology"/>
<dbReference type="EMBL" id="SOZI01000001">
    <property type="protein sequence ID" value="TNY24837.1"/>
    <property type="molecule type" value="Genomic_DNA"/>
</dbReference>
<keyword evidence="8" id="KW-1185">Reference proteome</keyword>
<dbReference type="InterPro" id="IPR012133">
    <property type="entry name" value="Alpha-hydoxy_acid_DH_FMN"/>
</dbReference>
<evidence type="ECO:0000256" key="4">
    <source>
        <dbReference type="PIRSR" id="PIRSR000138-1"/>
    </source>
</evidence>
<comment type="caution">
    <text evidence="7">The sequence shown here is derived from an EMBL/GenBank/DDBJ whole genome shotgun (WGS) entry which is preliminary data.</text>
</comment>
<dbReference type="SUPFAM" id="SSF51395">
    <property type="entry name" value="FMN-linked oxidoreductases"/>
    <property type="match status" value="1"/>
</dbReference>
<dbReference type="InterPro" id="IPR037396">
    <property type="entry name" value="FMN_HAD"/>
</dbReference>
<feature type="binding site" evidence="5">
    <location>
        <position position="298"/>
    </location>
    <ligand>
        <name>glyoxylate</name>
        <dbReference type="ChEBI" id="CHEBI:36655"/>
    </ligand>
</feature>
<reference evidence="7 8" key="1">
    <citation type="submission" date="2019-03" db="EMBL/GenBank/DDBJ databases">
        <title>Rhodosporidium diobovatum UCD-FST 08-225 genome sequencing, assembly, and annotation.</title>
        <authorList>
            <person name="Fakankun I.U."/>
            <person name="Fristensky B."/>
            <person name="Levin D.B."/>
        </authorList>
    </citation>
    <scope>NUCLEOTIDE SEQUENCE [LARGE SCALE GENOMIC DNA]</scope>
    <source>
        <strain evidence="7 8">UCD-FST 08-225</strain>
    </source>
</reference>
<dbReference type="Pfam" id="PF01070">
    <property type="entry name" value="FMN_dh"/>
    <property type="match status" value="1"/>
</dbReference>
<keyword evidence="2" id="KW-0560">Oxidoreductase</keyword>
<gene>
    <name evidence="7" type="ORF">DMC30DRAFT_7812</name>
</gene>
<accession>A0A5C5G6R0</accession>
<comment type="similarity">
    <text evidence="3">Belongs to the FMN-dependent alpha-hydroxy acid dehydrogenase family.</text>
</comment>
<feature type="domain" description="FMN hydroxy acid dehydrogenase" evidence="6">
    <location>
        <begin position="42"/>
        <end position="405"/>
    </location>
</feature>
<evidence type="ECO:0000256" key="2">
    <source>
        <dbReference type="ARBA" id="ARBA00023002"/>
    </source>
</evidence>
<feature type="binding site" evidence="5">
    <location>
        <position position="174"/>
    </location>
    <ligand>
        <name>FMN</name>
        <dbReference type="ChEBI" id="CHEBI:58210"/>
    </ligand>
</feature>
<dbReference type="AlphaFoldDB" id="A0A5C5G6R0"/>
<dbReference type="InterPro" id="IPR008259">
    <property type="entry name" value="FMN_hydac_DH_AS"/>
</dbReference>
<dbReference type="PROSITE" id="PS00557">
    <property type="entry name" value="FMN_HYDROXY_ACID_DH_1"/>
    <property type="match status" value="1"/>
</dbReference>
<dbReference type="PIRSF" id="PIRSF000138">
    <property type="entry name" value="Al-hdrx_acd_dh"/>
    <property type="match status" value="1"/>
</dbReference>
<dbReference type="GO" id="GO:0016491">
    <property type="term" value="F:oxidoreductase activity"/>
    <property type="evidence" value="ECO:0007669"/>
    <property type="project" value="UniProtKB-KW"/>
</dbReference>
<feature type="active site" description="Proton acceptor" evidence="4">
    <location>
        <position position="295"/>
    </location>
</feature>
<comment type="cofactor">
    <cofactor evidence="1">
        <name>FMN</name>
        <dbReference type="ChEBI" id="CHEBI:58210"/>
    </cofactor>
</comment>
<dbReference type="InterPro" id="IPR000262">
    <property type="entry name" value="FMN-dep_DH"/>
</dbReference>
<feature type="binding site" evidence="5">
    <location>
        <position position="176"/>
    </location>
    <ligand>
        <name>glyoxylate</name>
        <dbReference type="ChEBI" id="CHEBI:36655"/>
    </ligand>
</feature>
<feature type="binding site" evidence="5">
    <location>
        <position position="211"/>
    </location>
    <ligand>
        <name>glyoxylate</name>
        <dbReference type="ChEBI" id="CHEBI:36655"/>
    </ligand>
</feature>
<keyword evidence="5" id="KW-0285">Flavoprotein</keyword>
<dbReference type="PANTHER" id="PTHR10578">
    <property type="entry name" value="S -2-HYDROXY-ACID OXIDASE-RELATED"/>
    <property type="match status" value="1"/>
</dbReference>
<dbReference type="GO" id="GO:0010181">
    <property type="term" value="F:FMN binding"/>
    <property type="evidence" value="ECO:0007669"/>
    <property type="project" value="InterPro"/>
</dbReference>
<feature type="binding site" evidence="5">
    <location>
        <position position="202"/>
    </location>
    <ligand>
        <name>FMN</name>
        <dbReference type="ChEBI" id="CHEBI:58210"/>
    </ligand>
</feature>
<evidence type="ECO:0000259" key="6">
    <source>
        <dbReference type="PROSITE" id="PS51349"/>
    </source>
</evidence>
<name>A0A5C5G6R0_9BASI</name>
<evidence type="ECO:0000313" key="7">
    <source>
        <dbReference type="EMBL" id="TNY24837.1"/>
    </source>
</evidence>
<evidence type="ECO:0000256" key="1">
    <source>
        <dbReference type="ARBA" id="ARBA00001917"/>
    </source>
</evidence>
<dbReference type="Proteomes" id="UP000311382">
    <property type="component" value="Unassembled WGS sequence"/>
</dbReference>
<feature type="binding site" evidence="5">
    <location>
        <position position="68"/>
    </location>
    <ligand>
        <name>glyoxylate</name>
        <dbReference type="ChEBI" id="CHEBI:36655"/>
    </ligand>
</feature>